<dbReference type="AlphaFoldDB" id="X1P6X9"/>
<evidence type="ECO:0000313" key="1">
    <source>
        <dbReference type="EMBL" id="GAI26674.1"/>
    </source>
</evidence>
<feature type="non-terminal residue" evidence="1">
    <location>
        <position position="1"/>
    </location>
</feature>
<name>X1P6X9_9ZZZZ</name>
<organism evidence="1">
    <name type="scientific">marine sediment metagenome</name>
    <dbReference type="NCBI Taxonomy" id="412755"/>
    <lineage>
        <taxon>unclassified sequences</taxon>
        <taxon>metagenomes</taxon>
        <taxon>ecological metagenomes</taxon>
    </lineage>
</organism>
<reference evidence="1" key="1">
    <citation type="journal article" date="2014" name="Front. Microbiol.">
        <title>High frequency of phylogenetically diverse reductive dehalogenase-homologous genes in deep subseafloor sedimentary metagenomes.</title>
        <authorList>
            <person name="Kawai M."/>
            <person name="Futagami T."/>
            <person name="Toyoda A."/>
            <person name="Takaki Y."/>
            <person name="Nishi S."/>
            <person name="Hori S."/>
            <person name="Arai W."/>
            <person name="Tsubouchi T."/>
            <person name="Morono Y."/>
            <person name="Uchiyama I."/>
            <person name="Ito T."/>
            <person name="Fujiyama A."/>
            <person name="Inagaki F."/>
            <person name="Takami H."/>
        </authorList>
    </citation>
    <scope>NUCLEOTIDE SEQUENCE</scope>
    <source>
        <strain evidence="1">Expedition CK06-06</strain>
    </source>
</reference>
<accession>X1P6X9</accession>
<gene>
    <name evidence="1" type="ORF">S06H3_24672</name>
</gene>
<comment type="caution">
    <text evidence="1">The sequence shown here is derived from an EMBL/GenBank/DDBJ whole genome shotgun (WGS) entry which is preliminary data.</text>
</comment>
<proteinExistence type="predicted"/>
<protein>
    <submittedName>
        <fullName evidence="1">Uncharacterized protein</fullName>
    </submittedName>
</protein>
<dbReference type="EMBL" id="BARV01013833">
    <property type="protein sequence ID" value="GAI26674.1"/>
    <property type="molecule type" value="Genomic_DNA"/>
</dbReference>
<sequence>YGTKWGGIFKQKGSSEDIDFSILSPPLHLSLSEFNFIEFKQY</sequence>